<comment type="cofactor">
    <cofactor evidence="1">
        <name>Cu(+)</name>
        <dbReference type="ChEBI" id="CHEBI:49552"/>
    </cofactor>
</comment>
<comment type="cofactor">
    <cofactor evidence="2">
        <name>Cu(2+)</name>
        <dbReference type="ChEBI" id="CHEBI:29036"/>
    </cofactor>
</comment>
<evidence type="ECO:0000256" key="10">
    <source>
        <dbReference type="ARBA" id="ARBA00023008"/>
    </source>
</evidence>
<accession>A0ABY4RRA3</accession>
<dbReference type="CDD" id="cd04202">
    <property type="entry name" value="CuRO_D2_2dMcoN_like"/>
    <property type="match status" value="1"/>
</dbReference>
<dbReference type="Gene3D" id="2.60.40.420">
    <property type="entry name" value="Cupredoxins - blue copper proteins"/>
    <property type="match status" value="2"/>
</dbReference>
<evidence type="ECO:0000256" key="4">
    <source>
        <dbReference type="ARBA" id="ARBA00011233"/>
    </source>
</evidence>
<reference evidence="15" key="2">
    <citation type="journal article" date="2021" name="J Anim Sci Technol">
        <title>Complete genome sequence of Paenibacillus konkukensis sp. nov. SK3146 as a potential probiotic strain.</title>
        <authorList>
            <person name="Jung H.I."/>
            <person name="Park S."/>
            <person name="Niu K.M."/>
            <person name="Lee S.W."/>
            <person name="Kothari D."/>
            <person name="Yi K.J."/>
            <person name="Kim S.K."/>
        </authorList>
    </citation>
    <scope>NUCLEOTIDE SEQUENCE</scope>
    <source>
        <strain evidence="15">SK3146</strain>
    </source>
</reference>
<dbReference type="CDD" id="cd13861">
    <property type="entry name" value="CuRO_1_CumA_like"/>
    <property type="match status" value="1"/>
</dbReference>
<keyword evidence="8" id="KW-0677">Repeat</keyword>
<evidence type="ECO:0000256" key="12">
    <source>
        <dbReference type="SAM" id="Phobius"/>
    </source>
</evidence>
<feature type="transmembrane region" description="Helical" evidence="12">
    <location>
        <begin position="80"/>
        <end position="103"/>
    </location>
</feature>
<comment type="catalytic activity">
    <reaction evidence="11">
        <text>nitric oxide + Fe(III)-[cytochrome c] + H2O = Fe(II)-[cytochrome c] + nitrite + 2 H(+)</text>
        <dbReference type="Rhea" id="RHEA:15233"/>
        <dbReference type="Rhea" id="RHEA-COMP:10350"/>
        <dbReference type="Rhea" id="RHEA-COMP:14399"/>
        <dbReference type="ChEBI" id="CHEBI:15377"/>
        <dbReference type="ChEBI" id="CHEBI:15378"/>
        <dbReference type="ChEBI" id="CHEBI:16301"/>
        <dbReference type="ChEBI" id="CHEBI:16480"/>
        <dbReference type="ChEBI" id="CHEBI:29033"/>
        <dbReference type="ChEBI" id="CHEBI:29034"/>
        <dbReference type="EC" id="1.7.2.1"/>
    </reaction>
</comment>
<keyword evidence="12" id="KW-0812">Transmembrane</keyword>
<comment type="similarity">
    <text evidence="3">Belongs to the multicopper oxidase family.</text>
</comment>
<dbReference type="InterPro" id="IPR008972">
    <property type="entry name" value="Cupredoxin"/>
</dbReference>
<evidence type="ECO:0000313" key="15">
    <source>
        <dbReference type="EMBL" id="UQZ84663.1"/>
    </source>
</evidence>
<keyword evidence="7" id="KW-0479">Metal-binding</keyword>
<organism evidence="15 16">
    <name type="scientific">Paenibacillus konkukensis</name>
    <dbReference type="NCBI Taxonomy" id="2020716"/>
    <lineage>
        <taxon>Bacteria</taxon>
        <taxon>Bacillati</taxon>
        <taxon>Bacillota</taxon>
        <taxon>Bacilli</taxon>
        <taxon>Bacillales</taxon>
        <taxon>Paenibacillaceae</taxon>
        <taxon>Paenibacillus</taxon>
    </lineage>
</organism>
<dbReference type="EMBL" id="CP027059">
    <property type="protein sequence ID" value="UQZ84663.1"/>
    <property type="molecule type" value="Genomic_DNA"/>
</dbReference>
<keyword evidence="12" id="KW-0472">Membrane</keyword>
<evidence type="ECO:0000256" key="7">
    <source>
        <dbReference type="ARBA" id="ARBA00022723"/>
    </source>
</evidence>
<dbReference type="InterPro" id="IPR011707">
    <property type="entry name" value="Cu-oxidase-like_N"/>
</dbReference>
<evidence type="ECO:0000313" key="16">
    <source>
        <dbReference type="Proteomes" id="UP001057134"/>
    </source>
</evidence>
<evidence type="ECO:0000259" key="13">
    <source>
        <dbReference type="Pfam" id="PF07731"/>
    </source>
</evidence>
<dbReference type="EC" id="1.7.2.1" evidence="5"/>
<dbReference type="PRINTS" id="PR00695">
    <property type="entry name" value="CUNO2RDTASE"/>
</dbReference>
<dbReference type="InterPro" id="IPR001287">
    <property type="entry name" value="NO2-reductase_Cu"/>
</dbReference>
<sequence>MNTMIMQAEPGGLLIVLLLSWIAASKAYRLVYGATGLELHRKAGGLMIWAAVIVLAASGVLAAVGWAMQTMLPEFWQDRVYLHAPLIGIPALSILFIALPMLWRVRRQAKPAPEEAPQPGLRGLAAAPGIVLPFQAAALGALTALYMAFTAPVPFEWTDAIPLAVYVLLVAALAVRHGSRSRSASREEAEFRFRPWLHGLKALGMTTVAAAAAAGLLYLAMLNSLLPERFNMMAGPAHYAATSGNAAFAGTVSVTGLTGPRTGEPDRKFTLTAEKKKVRLSSGQTVEAWTYNGQIPGPELRVKQGELVEVTLVNKNIEQGATIHWHGLDVPNAEDGVAGVTQDAVMPGQTHTYRFVAEQAGTFWYHSHQQSKEAVQKGLFGSLIVEPSAGADPKVYDFTVMTHRWDQTLAVGASDTVERVSVLPGTPVRLRLINTDDWTRQRFVLAGTPFQVASIDGTDLYRPGLMENVLLTLTTGGRYDVTFTMPDHPVFLDAGAKGKVGLFLSPDGQGAVPDTAASASTMPVFDPSDYGDKAVTPFDANSHFDRQFTMILDNKLGFYNGQFDMLYTMNGEVFPNTPAFMVSEGDLVKTTLINRSAVDHPMHLHGHRMLVLSHNGRPVKGTWWSDTLDVRPGDVYEVAFRADNPGIWMDHCHNLAHAASGMTMHLMYENVTTPFLTGSGTANRPE</sequence>
<dbReference type="PROSITE" id="PS00080">
    <property type="entry name" value="MULTICOPPER_OXIDASE2"/>
    <property type="match status" value="1"/>
</dbReference>
<feature type="transmembrane region" description="Helical" evidence="12">
    <location>
        <begin position="43"/>
        <end position="68"/>
    </location>
</feature>
<dbReference type="Pfam" id="PF07731">
    <property type="entry name" value="Cu-oxidase_2"/>
    <property type="match status" value="1"/>
</dbReference>
<evidence type="ECO:0000256" key="5">
    <source>
        <dbReference type="ARBA" id="ARBA00011882"/>
    </source>
</evidence>
<dbReference type="SUPFAM" id="SSF49503">
    <property type="entry name" value="Cupredoxins"/>
    <property type="match status" value="3"/>
</dbReference>
<evidence type="ECO:0000256" key="9">
    <source>
        <dbReference type="ARBA" id="ARBA00023002"/>
    </source>
</evidence>
<evidence type="ECO:0000259" key="14">
    <source>
        <dbReference type="Pfam" id="PF07732"/>
    </source>
</evidence>
<protein>
    <recommendedName>
        <fullName evidence="6">Copper-containing nitrite reductase</fullName>
        <ecNumber evidence="5">1.7.2.1</ecNumber>
    </recommendedName>
</protein>
<keyword evidence="12" id="KW-1133">Transmembrane helix</keyword>
<comment type="subunit">
    <text evidence="4">Homotrimer.</text>
</comment>
<name>A0ABY4RRA3_9BACL</name>
<proteinExistence type="inferred from homology"/>
<gene>
    <name evidence="15" type="primary">cueO</name>
    <name evidence="15" type="ORF">SK3146_03918</name>
</gene>
<feature type="domain" description="Plastocyanin-like" evidence="13">
    <location>
        <begin position="565"/>
        <end position="669"/>
    </location>
</feature>
<evidence type="ECO:0000256" key="8">
    <source>
        <dbReference type="ARBA" id="ARBA00022737"/>
    </source>
</evidence>
<evidence type="ECO:0000256" key="3">
    <source>
        <dbReference type="ARBA" id="ARBA00010609"/>
    </source>
</evidence>
<keyword evidence="9" id="KW-0560">Oxidoreductase</keyword>
<evidence type="ECO:0000256" key="11">
    <source>
        <dbReference type="ARBA" id="ARBA00049340"/>
    </source>
</evidence>
<keyword evidence="16" id="KW-1185">Reference proteome</keyword>
<feature type="transmembrane region" description="Helical" evidence="12">
    <location>
        <begin position="12"/>
        <end position="31"/>
    </location>
</feature>
<dbReference type="Proteomes" id="UP001057134">
    <property type="component" value="Chromosome"/>
</dbReference>
<feature type="domain" description="Plastocyanin-like" evidence="14">
    <location>
        <begin position="274"/>
        <end position="388"/>
    </location>
</feature>
<evidence type="ECO:0000256" key="6">
    <source>
        <dbReference type="ARBA" id="ARBA00017290"/>
    </source>
</evidence>
<keyword evidence="10" id="KW-0186">Copper</keyword>
<dbReference type="InterPro" id="IPR045087">
    <property type="entry name" value="Cu-oxidase_fam"/>
</dbReference>
<dbReference type="InterPro" id="IPR002355">
    <property type="entry name" value="Cu_oxidase_Cu_BS"/>
</dbReference>
<evidence type="ECO:0000256" key="2">
    <source>
        <dbReference type="ARBA" id="ARBA00001973"/>
    </source>
</evidence>
<reference evidence="15" key="1">
    <citation type="submission" date="2018-02" db="EMBL/GenBank/DDBJ databases">
        <authorList>
            <person name="Kim S.-K."/>
            <person name="Jung H.-I."/>
            <person name="Lee S.-W."/>
        </authorList>
    </citation>
    <scope>NUCLEOTIDE SEQUENCE</scope>
    <source>
        <strain evidence="15">SK3146</strain>
    </source>
</reference>
<evidence type="ECO:0000256" key="1">
    <source>
        <dbReference type="ARBA" id="ARBA00001960"/>
    </source>
</evidence>
<dbReference type="InterPro" id="IPR011706">
    <property type="entry name" value="Cu-oxidase_C"/>
</dbReference>
<dbReference type="PANTHER" id="PTHR11709">
    <property type="entry name" value="MULTI-COPPER OXIDASE"/>
    <property type="match status" value="1"/>
</dbReference>
<feature type="transmembrane region" description="Helical" evidence="12">
    <location>
        <begin position="200"/>
        <end position="221"/>
    </location>
</feature>
<feature type="transmembrane region" description="Helical" evidence="12">
    <location>
        <begin position="124"/>
        <end position="148"/>
    </location>
</feature>
<dbReference type="Pfam" id="PF07732">
    <property type="entry name" value="Cu-oxidase_3"/>
    <property type="match status" value="1"/>
</dbReference>
<feature type="transmembrane region" description="Helical" evidence="12">
    <location>
        <begin position="160"/>
        <end position="179"/>
    </location>
</feature>